<dbReference type="InterPro" id="IPR028054">
    <property type="entry name" value="DUF4481"/>
</dbReference>
<dbReference type="OrthoDB" id="8250049at2759"/>
<dbReference type="Proteomes" id="UP000515156">
    <property type="component" value="Chromosome 3"/>
</dbReference>
<dbReference type="PANTHER" id="PTHR31193:SF1">
    <property type="entry name" value="TRANSMEMBRANE PROTEIN 268"/>
    <property type="match status" value="1"/>
</dbReference>
<dbReference type="GeneID" id="115466199"/>
<feature type="region of interest" description="Disordered" evidence="1">
    <location>
        <begin position="285"/>
        <end position="306"/>
    </location>
</feature>
<gene>
    <name evidence="4" type="primary">LOC115466199</name>
</gene>
<name>A0A6P7XC56_9AMPH</name>
<evidence type="ECO:0000256" key="2">
    <source>
        <dbReference type="SAM" id="Phobius"/>
    </source>
</evidence>
<feature type="compositionally biased region" description="Basic and acidic residues" evidence="1">
    <location>
        <begin position="294"/>
        <end position="304"/>
    </location>
</feature>
<dbReference type="KEGG" id="muo:115466199"/>
<keyword evidence="3" id="KW-1185">Reference proteome</keyword>
<keyword evidence="2" id="KW-1133">Transmembrane helix</keyword>
<dbReference type="Pfam" id="PF14800">
    <property type="entry name" value="DUF4481"/>
    <property type="match status" value="1"/>
</dbReference>
<sequence>MGDIHCGTGGMGDGAASHGGLTGDTYMIIAGTEGQQTVSHYRDLEDTGETRSLPDQQPLLYNGCVILTLSTGTACWGSGFDYRACGPAFALNGLQVPAEDYELPLHQVLDPPEVRRFLCFNSCRFLIFLLCALYVLAWCALFSTFHLFLHSFIEEHIILSCLGFSTAAVIFTGVVALFLWHSRDQIIMNSDVRLMRANEKLRHHQLLVGLSDYVEKCTGRLQLTFCFFDVGDCLQRLTQLLEGSPDSQNPLQAKMHQKLGQFCILVTEGGPNLLQAVVVEEKDSEETPLLGRSRAGEESHEAAGRPRSALARTVALSLIPGGTPQEAASQLLTLYSPVYARLLGACQLPHTLHSLHARQAAVPCLCQHIESCLAHHCFP</sequence>
<evidence type="ECO:0000256" key="1">
    <source>
        <dbReference type="SAM" id="MobiDB-lite"/>
    </source>
</evidence>
<feature type="transmembrane region" description="Helical" evidence="2">
    <location>
        <begin position="125"/>
        <end position="145"/>
    </location>
</feature>
<keyword evidence="2" id="KW-0472">Membrane</keyword>
<dbReference type="PANTHER" id="PTHR31193">
    <property type="entry name" value="TRANSMEMBRANE PROTEIN C9ORF91"/>
    <property type="match status" value="1"/>
</dbReference>
<accession>A0A6P7XC56</accession>
<organism evidence="3 4">
    <name type="scientific">Microcaecilia unicolor</name>
    <dbReference type="NCBI Taxonomy" id="1415580"/>
    <lineage>
        <taxon>Eukaryota</taxon>
        <taxon>Metazoa</taxon>
        <taxon>Chordata</taxon>
        <taxon>Craniata</taxon>
        <taxon>Vertebrata</taxon>
        <taxon>Euteleostomi</taxon>
        <taxon>Amphibia</taxon>
        <taxon>Gymnophiona</taxon>
        <taxon>Siphonopidae</taxon>
        <taxon>Microcaecilia</taxon>
    </lineage>
</organism>
<protein>
    <submittedName>
        <fullName evidence="4">Transmembrane protein 268-like isoform X1</fullName>
    </submittedName>
</protein>
<keyword evidence="2" id="KW-0812">Transmembrane</keyword>
<dbReference type="AlphaFoldDB" id="A0A6P7XC56"/>
<dbReference type="InParanoid" id="A0A6P7XC56"/>
<feature type="transmembrane region" description="Helical" evidence="2">
    <location>
        <begin position="157"/>
        <end position="180"/>
    </location>
</feature>
<evidence type="ECO:0000313" key="3">
    <source>
        <dbReference type="Proteomes" id="UP000515156"/>
    </source>
</evidence>
<proteinExistence type="predicted"/>
<evidence type="ECO:0000313" key="4">
    <source>
        <dbReference type="RefSeq" id="XP_030053162.1"/>
    </source>
</evidence>
<reference evidence="4" key="1">
    <citation type="submission" date="2025-08" db="UniProtKB">
        <authorList>
            <consortium name="RefSeq"/>
        </authorList>
    </citation>
    <scope>IDENTIFICATION</scope>
</reference>
<dbReference type="RefSeq" id="XP_030053162.1">
    <property type="nucleotide sequence ID" value="XM_030197302.1"/>
</dbReference>